<organism evidence="1 2">
    <name type="scientific">Pseudarthrobacter humi</name>
    <dbReference type="NCBI Taxonomy" id="2952523"/>
    <lineage>
        <taxon>Bacteria</taxon>
        <taxon>Bacillati</taxon>
        <taxon>Actinomycetota</taxon>
        <taxon>Actinomycetes</taxon>
        <taxon>Micrococcales</taxon>
        <taxon>Micrococcaceae</taxon>
        <taxon>Pseudarthrobacter</taxon>
    </lineage>
</organism>
<dbReference type="Proteomes" id="UP001524318">
    <property type="component" value="Unassembled WGS sequence"/>
</dbReference>
<evidence type="ECO:0000313" key="2">
    <source>
        <dbReference type="Proteomes" id="UP001524318"/>
    </source>
</evidence>
<comment type="caution">
    <text evidence="1">The sequence shown here is derived from an EMBL/GenBank/DDBJ whole genome shotgun (WGS) entry which is preliminary data.</text>
</comment>
<protein>
    <recommendedName>
        <fullName evidence="3">Cyclase</fullName>
    </recommendedName>
</protein>
<evidence type="ECO:0008006" key="3">
    <source>
        <dbReference type="Google" id="ProtNLM"/>
    </source>
</evidence>
<name>A0ABT1LU70_9MICC</name>
<keyword evidence="2" id="KW-1185">Reference proteome</keyword>
<evidence type="ECO:0000313" key="1">
    <source>
        <dbReference type="EMBL" id="MCP9002020.1"/>
    </source>
</evidence>
<proteinExistence type="predicted"/>
<accession>A0ABT1LU70</accession>
<gene>
    <name evidence="1" type="ORF">NFC73_20155</name>
</gene>
<dbReference type="EMBL" id="JANCLV010000025">
    <property type="protein sequence ID" value="MCP9002020.1"/>
    <property type="molecule type" value="Genomic_DNA"/>
</dbReference>
<sequence length="100" mass="11303">MITLQIEHEVRDFATWKEAFDSDPLNRSASGVRSFRISRPLDQEDYVMLEMDFDTQEAAVDFLARLQNDTWKTGVTAPTLVGEPSTRIVETIAVQSVVPT</sequence>
<reference evidence="1 2" key="1">
    <citation type="submission" date="2022-06" db="EMBL/GenBank/DDBJ databases">
        <title>Pseudarthrobacter sp. strain RMG13 Genome sequencing and assembly.</title>
        <authorList>
            <person name="Kim I."/>
        </authorList>
    </citation>
    <scope>NUCLEOTIDE SEQUENCE [LARGE SCALE GENOMIC DNA]</scope>
    <source>
        <strain evidence="1 2">RMG13</strain>
    </source>
</reference>
<dbReference type="RefSeq" id="WP_254753168.1">
    <property type="nucleotide sequence ID" value="NZ_JANCLV010000025.1"/>
</dbReference>